<dbReference type="GO" id="GO:0006270">
    <property type="term" value="P:DNA replication initiation"/>
    <property type="evidence" value="ECO:0007669"/>
    <property type="project" value="TreeGrafter"/>
</dbReference>
<evidence type="ECO:0000256" key="3">
    <source>
        <dbReference type="ARBA" id="ARBA00022723"/>
    </source>
</evidence>
<dbReference type="Gene3D" id="3.40.50.300">
    <property type="entry name" value="P-loop containing nucleotide triphosphate hydrolases"/>
    <property type="match status" value="2"/>
</dbReference>
<evidence type="ECO:0000256" key="9">
    <source>
        <dbReference type="ARBA" id="ARBA00023125"/>
    </source>
</evidence>
<dbReference type="PROSITE" id="PS51192">
    <property type="entry name" value="HELICASE_ATP_BIND_1"/>
    <property type="match status" value="1"/>
</dbReference>
<comment type="function">
    <text evidence="12">Initiates the restart of stalled replication forks, which reloads the replicative helicase on sites other than the origin of replication. Recognizes and binds to abandoned replication forks and remodels them to uncover a helicase loading site. Promotes assembly of the primosome at these replication forks.</text>
</comment>
<comment type="catalytic activity">
    <reaction evidence="12">
        <text>Couples ATP hydrolysis with the unwinding of duplex DNA by translocating in the 3'-5' direction.</text>
        <dbReference type="EC" id="5.6.2.4"/>
    </reaction>
</comment>
<dbReference type="GO" id="GO:0006269">
    <property type="term" value="P:DNA replication, synthesis of primer"/>
    <property type="evidence" value="ECO:0007669"/>
    <property type="project" value="UniProtKB-KW"/>
</dbReference>
<dbReference type="KEGG" id="pmic:NW74_06110"/>
<dbReference type="PANTHER" id="PTHR30580:SF0">
    <property type="entry name" value="PRIMOSOMAL PROTEIN N"/>
    <property type="match status" value="1"/>
</dbReference>
<dbReference type="STRING" id="33033.NW74_06110"/>
<keyword evidence="4 12" id="KW-0547">Nucleotide-binding</keyword>
<name>A0A0B4S276_9FIRM</name>
<dbReference type="SMART" id="SM00490">
    <property type="entry name" value="HELICc"/>
    <property type="match status" value="1"/>
</dbReference>
<dbReference type="GO" id="GO:0003677">
    <property type="term" value="F:DNA binding"/>
    <property type="evidence" value="ECO:0007669"/>
    <property type="project" value="UniProtKB-UniRule"/>
</dbReference>
<dbReference type="EMBL" id="CP009761">
    <property type="protein sequence ID" value="AIZ36940.1"/>
    <property type="molecule type" value="Genomic_DNA"/>
</dbReference>
<dbReference type="InterPro" id="IPR011545">
    <property type="entry name" value="DEAD/DEAH_box_helicase_dom"/>
</dbReference>
<dbReference type="Gene3D" id="3.40.1440.60">
    <property type="entry name" value="PriA, 3(prime) DNA-binding domain"/>
    <property type="match status" value="1"/>
</dbReference>
<evidence type="ECO:0000313" key="16">
    <source>
        <dbReference type="Proteomes" id="UP000031386"/>
    </source>
</evidence>
<dbReference type="AlphaFoldDB" id="A0A0B4S276"/>
<dbReference type="Pfam" id="PF17764">
    <property type="entry name" value="PriA_3primeBD"/>
    <property type="match status" value="1"/>
</dbReference>
<evidence type="ECO:0000256" key="6">
    <source>
        <dbReference type="ARBA" id="ARBA00022806"/>
    </source>
</evidence>
<dbReference type="GO" id="GO:0043138">
    <property type="term" value="F:3'-5' DNA helicase activity"/>
    <property type="evidence" value="ECO:0007669"/>
    <property type="project" value="UniProtKB-EC"/>
</dbReference>
<evidence type="ECO:0000313" key="15">
    <source>
        <dbReference type="EMBL" id="AIZ36940.1"/>
    </source>
</evidence>
<protein>
    <recommendedName>
        <fullName evidence="12">Replication restart protein PriA</fullName>
    </recommendedName>
    <alternativeName>
        <fullName evidence="12">ATP-dependent DNA helicase PriA</fullName>
        <ecNumber evidence="12">5.6.2.4</ecNumber>
    </alternativeName>
    <alternativeName>
        <fullName evidence="12">DNA 3'-5' helicase PriA</fullName>
    </alternativeName>
</protein>
<accession>A0A0B4S276</accession>
<keyword evidence="10 12" id="KW-0413">Isomerase</keyword>
<dbReference type="GO" id="GO:0005524">
    <property type="term" value="F:ATP binding"/>
    <property type="evidence" value="ECO:0007669"/>
    <property type="project" value="UniProtKB-UniRule"/>
</dbReference>
<organism evidence="15 16">
    <name type="scientific">Parvimonas micra</name>
    <dbReference type="NCBI Taxonomy" id="33033"/>
    <lineage>
        <taxon>Bacteria</taxon>
        <taxon>Bacillati</taxon>
        <taxon>Bacillota</taxon>
        <taxon>Tissierellia</taxon>
        <taxon>Tissierellales</taxon>
        <taxon>Peptoniphilaceae</taxon>
        <taxon>Parvimonas</taxon>
    </lineage>
</organism>
<evidence type="ECO:0000256" key="2">
    <source>
        <dbReference type="ARBA" id="ARBA00022705"/>
    </source>
</evidence>
<dbReference type="CDD" id="cd18804">
    <property type="entry name" value="SF2_C_priA"/>
    <property type="match status" value="1"/>
</dbReference>
<sequence>MLAEVVVKSFLLSRAENIFTYKIPKNIEEEISVGKRVIVPFGKGNKGTVGLIINILDEKDVETDIKFKEINMLIDEKEIVSKTQIKLAKFMSEKYITNLSYCLNCVLPPGDWSKIEEFFILNKEKSNELSAVESEFFSRRKNILEIREFYNDDKKVNYLIENEILVKKYKYNNSENKFLEKFVKLNKDFDFSKIRKNAVKQLELLNFLKGKDFVSVKELRENNFTKNVIDSLISMEALVLTENKIYKNSIEKTSSYKKLKLNKEQKEVLDNILSSKNNKFLIHGITGSGKTEIYLQLVENMLEQGKSSIILVPEISLTPQTIERFSGRFGNDIAIIHSRLTMIEKLNQWKQIQDKDIKIVVGARSAIFSPIKNLGLVIIDEEHESSYISDQNPKYYTHEVAEYLVGLSGAKLVLGSATPSVNIYERTNSDDIKLLELKNRATKNSLPEVEIVDMREELLLGNKSILSNSLYEEIQKTLDRKEQVILFLNKRGRSSFVFCRSCGYVQKCDYCDISMTYHKDNRKDVCICHMCGRTKPKPKICPNCFKQSIKEFGFGTEALEEYIKNTFKDAKVCRIDADTSKEKGVYGEVYQKMKNKEIDILIGTQMISKGLDFPNVTLVGVVLADISLNIPSFRSAEKTFQLLTQVAGRSGRGEKEGKVIIQTYKPSHYSIVNSSDHNYEEFFREEINFRRSFLYPPKAHIVNFQFKSKSVENCMEELKKIRDLIFDEFKKEINLKNIIILGPNPDAIKWVNMVYRYNLTIKVLEDYEVFRQFLTELIFNKKYSFNTEKNGKLILTID</sequence>
<dbReference type="GO" id="GO:1990077">
    <property type="term" value="C:primosome complex"/>
    <property type="evidence" value="ECO:0007669"/>
    <property type="project" value="UniProtKB-UniRule"/>
</dbReference>
<dbReference type="Proteomes" id="UP000031386">
    <property type="component" value="Chromosome"/>
</dbReference>
<dbReference type="CDD" id="cd17929">
    <property type="entry name" value="DEXHc_priA"/>
    <property type="match status" value="1"/>
</dbReference>
<dbReference type="InterPro" id="IPR027417">
    <property type="entry name" value="P-loop_NTPase"/>
</dbReference>
<dbReference type="Pfam" id="PF00271">
    <property type="entry name" value="Helicase_C"/>
    <property type="match status" value="1"/>
</dbReference>
<dbReference type="InterPro" id="IPR042115">
    <property type="entry name" value="PriA_3primeBD_sf"/>
</dbReference>
<dbReference type="GO" id="GO:0016887">
    <property type="term" value="F:ATP hydrolysis activity"/>
    <property type="evidence" value="ECO:0007669"/>
    <property type="project" value="RHEA"/>
</dbReference>
<dbReference type="NCBIfam" id="TIGR00595">
    <property type="entry name" value="priA"/>
    <property type="match status" value="1"/>
</dbReference>
<dbReference type="FunFam" id="3.40.50.300:FF:000489">
    <property type="entry name" value="Primosome assembly protein PriA"/>
    <property type="match status" value="1"/>
</dbReference>
<dbReference type="GO" id="GO:0008270">
    <property type="term" value="F:zinc ion binding"/>
    <property type="evidence" value="ECO:0007669"/>
    <property type="project" value="UniProtKB-UniRule"/>
</dbReference>
<comment type="similarity">
    <text evidence="12">Belongs to the helicase family. PriA subfamily.</text>
</comment>
<dbReference type="InterPro" id="IPR005259">
    <property type="entry name" value="PriA"/>
</dbReference>
<dbReference type="InterPro" id="IPR001650">
    <property type="entry name" value="Helicase_C-like"/>
</dbReference>
<keyword evidence="3 12" id="KW-0479">Metal-binding</keyword>
<dbReference type="InterPro" id="IPR041222">
    <property type="entry name" value="PriA_3primeBD"/>
</dbReference>
<keyword evidence="2 12" id="KW-0235">DNA replication</keyword>
<evidence type="ECO:0000256" key="12">
    <source>
        <dbReference type="HAMAP-Rule" id="MF_00983"/>
    </source>
</evidence>
<evidence type="ECO:0000256" key="5">
    <source>
        <dbReference type="ARBA" id="ARBA00022801"/>
    </source>
</evidence>
<feature type="binding site" evidence="12">
    <location>
        <position position="528"/>
    </location>
    <ligand>
        <name>Zn(2+)</name>
        <dbReference type="ChEBI" id="CHEBI:29105"/>
        <label>2</label>
    </ligand>
</feature>
<feature type="binding site" evidence="12">
    <location>
        <position position="502"/>
    </location>
    <ligand>
        <name>Zn(2+)</name>
        <dbReference type="ChEBI" id="CHEBI:29105"/>
        <label>1</label>
    </ligand>
</feature>
<comment type="catalytic activity">
    <reaction evidence="11 12">
        <text>ATP + H2O = ADP + phosphate + H(+)</text>
        <dbReference type="Rhea" id="RHEA:13065"/>
        <dbReference type="ChEBI" id="CHEBI:15377"/>
        <dbReference type="ChEBI" id="CHEBI:15378"/>
        <dbReference type="ChEBI" id="CHEBI:30616"/>
        <dbReference type="ChEBI" id="CHEBI:43474"/>
        <dbReference type="ChEBI" id="CHEBI:456216"/>
        <dbReference type="EC" id="5.6.2.4"/>
    </reaction>
</comment>
<keyword evidence="16" id="KW-1185">Reference proteome</keyword>
<dbReference type="GO" id="GO:0006302">
    <property type="term" value="P:double-strand break repair"/>
    <property type="evidence" value="ECO:0007669"/>
    <property type="project" value="InterPro"/>
</dbReference>
<comment type="subunit">
    <text evidence="12">Component of the replication restart primosome.</text>
</comment>
<evidence type="ECO:0000256" key="1">
    <source>
        <dbReference type="ARBA" id="ARBA00022515"/>
    </source>
</evidence>
<keyword evidence="8 12" id="KW-0067">ATP-binding</keyword>
<keyword evidence="9 12" id="KW-0238">DNA-binding</keyword>
<feature type="binding site" evidence="12">
    <location>
        <position position="499"/>
    </location>
    <ligand>
        <name>Zn(2+)</name>
        <dbReference type="ChEBI" id="CHEBI:29105"/>
        <label>1</label>
    </ligand>
</feature>
<dbReference type="HAMAP" id="MF_00983">
    <property type="entry name" value="PriA"/>
    <property type="match status" value="1"/>
</dbReference>
<evidence type="ECO:0000259" key="14">
    <source>
        <dbReference type="PROSITE" id="PS51194"/>
    </source>
</evidence>
<dbReference type="Pfam" id="PF00270">
    <property type="entry name" value="DEAD"/>
    <property type="match status" value="1"/>
</dbReference>
<feature type="domain" description="Helicase ATP-binding" evidence="13">
    <location>
        <begin position="271"/>
        <end position="437"/>
    </location>
</feature>
<proteinExistence type="inferred from homology"/>
<dbReference type="SMART" id="SM00487">
    <property type="entry name" value="DEXDc"/>
    <property type="match status" value="1"/>
</dbReference>
<evidence type="ECO:0000256" key="7">
    <source>
        <dbReference type="ARBA" id="ARBA00022833"/>
    </source>
</evidence>
<dbReference type="SUPFAM" id="SSF52540">
    <property type="entry name" value="P-loop containing nucleoside triphosphate hydrolases"/>
    <property type="match status" value="1"/>
</dbReference>
<dbReference type="Pfam" id="PF18319">
    <property type="entry name" value="Zn_ribbon_PriA"/>
    <property type="match status" value="1"/>
</dbReference>
<gene>
    <name evidence="12" type="primary">priA</name>
    <name evidence="15" type="ORF">NW74_06110</name>
</gene>
<keyword evidence="1 12" id="KW-0639">Primosome</keyword>
<dbReference type="GO" id="GO:0006310">
    <property type="term" value="P:DNA recombination"/>
    <property type="evidence" value="ECO:0007669"/>
    <property type="project" value="InterPro"/>
</dbReference>
<feature type="binding site" evidence="12">
    <location>
        <position position="508"/>
    </location>
    <ligand>
        <name>Zn(2+)</name>
        <dbReference type="ChEBI" id="CHEBI:29105"/>
        <label>2</label>
    </ligand>
</feature>
<dbReference type="NCBIfam" id="NF004066">
    <property type="entry name" value="PRK05580.1-3"/>
    <property type="match status" value="1"/>
</dbReference>
<evidence type="ECO:0000259" key="13">
    <source>
        <dbReference type="PROSITE" id="PS51192"/>
    </source>
</evidence>
<evidence type="ECO:0000256" key="4">
    <source>
        <dbReference type="ARBA" id="ARBA00022741"/>
    </source>
</evidence>
<keyword evidence="6 12" id="KW-0347">Helicase</keyword>
<evidence type="ECO:0000256" key="11">
    <source>
        <dbReference type="ARBA" id="ARBA00048988"/>
    </source>
</evidence>
<dbReference type="RefSeq" id="WP_041954466.1">
    <property type="nucleotide sequence ID" value="NZ_BHYQ01000003.1"/>
</dbReference>
<reference evidence="15 16" key="1">
    <citation type="submission" date="2014-10" db="EMBL/GenBank/DDBJ databases">
        <title>Complete genome sequence of Parvimonas micra KCOM 1535 (= ChDC B708).</title>
        <authorList>
            <person name="Kook J.-K."/>
            <person name="Park S.-N."/>
            <person name="Lim Y.K."/>
            <person name="Roh H."/>
        </authorList>
    </citation>
    <scope>NUCLEOTIDE SEQUENCE [LARGE SCALE GENOMIC DNA]</scope>
    <source>
        <strain evidence="16">KCOM 1535 / ChDC B708</strain>
    </source>
</reference>
<keyword evidence="5 12" id="KW-0378">Hydrolase</keyword>
<dbReference type="PROSITE" id="PS51194">
    <property type="entry name" value="HELICASE_CTER"/>
    <property type="match status" value="1"/>
</dbReference>
<dbReference type="InterPro" id="IPR040498">
    <property type="entry name" value="PriA_CRR"/>
</dbReference>
<evidence type="ECO:0000256" key="10">
    <source>
        <dbReference type="ARBA" id="ARBA00023235"/>
    </source>
</evidence>
<dbReference type="InterPro" id="IPR014001">
    <property type="entry name" value="Helicase_ATP-bd"/>
</dbReference>
<feature type="binding site" evidence="12">
    <location>
        <position position="544"/>
    </location>
    <ligand>
        <name>Zn(2+)</name>
        <dbReference type="ChEBI" id="CHEBI:29105"/>
        <label>1</label>
    </ligand>
</feature>
<keyword evidence="7 12" id="KW-0862">Zinc</keyword>
<dbReference type="OrthoDB" id="9759544at2"/>
<comment type="cofactor">
    <cofactor evidence="12">
        <name>Zn(2+)</name>
        <dbReference type="ChEBI" id="CHEBI:29105"/>
    </cofactor>
    <text evidence="12">Binds 2 zinc ions per subunit.</text>
</comment>
<feature type="binding site" evidence="12">
    <location>
        <position position="531"/>
    </location>
    <ligand>
        <name>Zn(2+)</name>
        <dbReference type="ChEBI" id="CHEBI:29105"/>
        <label>2</label>
    </ligand>
</feature>
<dbReference type="PANTHER" id="PTHR30580">
    <property type="entry name" value="PRIMOSOMAL PROTEIN N"/>
    <property type="match status" value="1"/>
</dbReference>
<evidence type="ECO:0000256" key="8">
    <source>
        <dbReference type="ARBA" id="ARBA00022840"/>
    </source>
</evidence>
<feature type="domain" description="Helicase C-terminal" evidence="14">
    <location>
        <begin position="480"/>
        <end position="690"/>
    </location>
</feature>
<dbReference type="EC" id="5.6.2.4" evidence="12"/>
<feature type="binding site" evidence="12">
    <location>
        <position position="541"/>
    </location>
    <ligand>
        <name>Zn(2+)</name>
        <dbReference type="ChEBI" id="CHEBI:29105"/>
        <label>1</label>
    </ligand>
</feature>
<feature type="binding site" evidence="12">
    <location>
        <position position="511"/>
    </location>
    <ligand>
        <name>Zn(2+)</name>
        <dbReference type="ChEBI" id="CHEBI:29105"/>
        <label>2</label>
    </ligand>
</feature>